<dbReference type="STRING" id="660470.Theba_0870"/>
<sequence>MKCLVFGENLSGWNTGSSFILADVSDPAKISVIARAKASGNCMAFLVDSGRLYCLEREFFEVFDITDIENIRMLKRIEGYCGGYILFDKMKELLYLSNWRRGIAILDVSKRDDPIPLGSADCDCVDLHPVGNDGPYGMSSGLCLRGNFLFGATMDYVTSRNLGALYMYDVSDPSNPKKVTKIPTPDFRAHGMDSKGNYVFAVGAHGVLSFDISIPEDPMTVGELKTGNHFLVSARLADDFLFAVGVIHSSVEHNGILDVVDISNPLHPRLIGEIVLPLSFFGDSITIDNEIAYVVCDSGVAIVDIGRPESPRLLSARNAPEGKWNSGIHIYDI</sequence>
<organism evidence="1 2">
    <name type="scientific">Mesotoga prima MesG1.Ag.4.2</name>
    <dbReference type="NCBI Taxonomy" id="660470"/>
    <lineage>
        <taxon>Bacteria</taxon>
        <taxon>Thermotogati</taxon>
        <taxon>Thermotogota</taxon>
        <taxon>Thermotogae</taxon>
        <taxon>Kosmotogales</taxon>
        <taxon>Kosmotogaceae</taxon>
        <taxon>Mesotoga</taxon>
    </lineage>
</organism>
<dbReference type="EMBL" id="CP003532">
    <property type="protein sequence ID" value="AFK06580.1"/>
    <property type="molecule type" value="Genomic_DNA"/>
</dbReference>
<evidence type="ECO:0008006" key="3">
    <source>
        <dbReference type="Google" id="ProtNLM"/>
    </source>
</evidence>
<dbReference type="eggNOG" id="COG5276">
    <property type="taxonomic scope" value="Bacteria"/>
</dbReference>
<proteinExistence type="predicted"/>
<dbReference type="InterPro" id="IPR013211">
    <property type="entry name" value="LVIVD"/>
</dbReference>
<gene>
    <name evidence="1" type="ORF">Theba_0870</name>
</gene>
<accession>I2F3S7</accession>
<dbReference type="Proteomes" id="UP000002881">
    <property type="component" value="Chromosome"/>
</dbReference>
<dbReference type="Pfam" id="PF08309">
    <property type="entry name" value="LVIVD"/>
    <property type="match status" value="2"/>
</dbReference>
<dbReference type="HOGENOM" id="CLU_825860_0_0_0"/>
<dbReference type="SUPFAM" id="SSF101908">
    <property type="entry name" value="Putative isomerase YbhE"/>
    <property type="match status" value="1"/>
</dbReference>
<reference evidence="1 2" key="1">
    <citation type="journal article" date="2012" name="Genome Biol. Evol.">
        <title>Genome Sequence of the Mesophilic Thermotogales Bacterium Mesotoga prima MesG1.Ag.4.2 Reveals the Largest Thermotogales Genome To Date.</title>
        <authorList>
            <person name="Zhaxybayeva O."/>
            <person name="Swithers K.S."/>
            <person name="Foght J."/>
            <person name="Green A.G."/>
            <person name="Bruce D."/>
            <person name="Detter C."/>
            <person name="Han S."/>
            <person name="Teshima H."/>
            <person name="Han J."/>
            <person name="Woyke T."/>
            <person name="Pitluck S."/>
            <person name="Nolan M."/>
            <person name="Ivanova N."/>
            <person name="Pati A."/>
            <person name="Land M.L."/>
            <person name="Dlutek M."/>
            <person name="Doolittle W.F."/>
            <person name="Noll K.M."/>
            <person name="Nesbo C.L."/>
        </authorList>
    </citation>
    <scope>NUCLEOTIDE SEQUENCE [LARGE SCALE GENOMIC DNA]</scope>
    <source>
        <strain evidence="2">mesG1.Ag.4.2</strain>
    </source>
</reference>
<dbReference type="RefSeq" id="WP_014730618.1">
    <property type="nucleotide sequence ID" value="NC_017934.1"/>
</dbReference>
<evidence type="ECO:0000313" key="1">
    <source>
        <dbReference type="EMBL" id="AFK06580.1"/>
    </source>
</evidence>
<keyword evidence="2" id="KW-1185">Reference proteome</keyword>
<protein>
    <recommendedName>
        <fullName evidence="3">LVIVD repeat protein</fullName>
    </recommendedName>
</protein>
<name>I2F3S7_9BACT</name>
<dbReference type="GeneID" id="87106705"/>
<dbReference type="KEGG" id="mpg:Theba_0870"/>
<dbReference type="AlphaFoldDB" id="I2F3S7"/>
<evidence type="ECO:0000313" key="2">
    <source>
        <dbReference type="Proteomes" id="UP000002881"/>
    </source>
</evidence>